<dbReference type="PANTHER" id="PTHR42830">
    <property type="entry name" value="OSMOTICALLY INDUCIBLE FAMILY PROTEIN"/>
    <property type="match status" value="1"/>
</dbReference>
<protein>
    <submittedName>
        <fullName evidence="1">Peroxiredoxin</fullName>
    </submittedName>
</protein>
<dbReference type="InterPro" id="IPR015946">
    <property type="entry name" value="KH_dom-like_a/b"/>
</dbReference>
<dbReference type="Pfam" id="PF02566">
    <property type="entry name" value="OsmC"/>
    <property type="match status" value="1"/>
</dbReference>
<dbReference type="EMBL" id="BJNP01000038">
    <property type="protein sequence ID" value="GEC73283.1"/>
    <property type="molecule type" value="Genomic_DNA"/>
</dbReference>
<dbReference type="OrthoDB" id="9807532at2"/>
<dbReference type="InterPro" id="IPR052707">
    <property type="entry name" value="OsmC_Ohr_Peroxiredoxin"/>
</dbReference>
<gene>
    <name evidence="1" type="primary">osmC</name>
    <name evidence="1" type="ORF">FFL01_28220</name>
</gene>
<dbReference type="PANTHER" id="PTHR42830:SF1">
    <property type="entry name" value="OSMOTICALLY INDUCIBLE FAMILY PROTEIN"/>
    <property type="match status" value="1"/>
</dbReference>
<dbReference type="GO" id="GO:0004601">
    <property type="term" value="F:peroxidase activity"/>
    <property type="evidence" value="ECO:0007669"/>
    <property type="project" value="InterPro"/>
</dbReference>
<accession>A0A4Y4B3N2</accession>
<reference evidence="1 2" key="1">
    <citation type="submission" date="2019-06" db="EMBL/GenBank/DDBJ databases">
        <title>Whole genome shotgun sequence of Flavobacterium flevense NBRC 14960.</title>
        <authorList>
            <person name="Hosoyama A."/>
            <person name="Uohara A."/>
            <person name="Ohji S."/>
            <person name="Ichikawa N."/>
        </authorList>
    </citation>
    <scope>NUCLEOTIDE SEQUENCE [LARGE SCALE GENOMIC DNA]</scope>
    <source>
        <strain evidence="1 2">NBRC 14960</strain>
    </source>
</reference>
<proteinExistence type="predicted"/>
<dbReference type="InterPro" id="IPR036102">
    <property type="entry name" value="OsmC/Ohrsf"/>
</dbReference>
<dbReference type="NCBIfam" id="TIGR03562">
    <property type="entry name" value="osmo_induc_OsmC"/>
    <property type="match status" value="1"/>
</dbReference>
<dbReference type="InterPro" id="IPR019904">
    <property type="entry name" value="Peroxiredoxin_OsmC"/>
</dbReference>
<dbReference type="AlphaFoldDB" id="A0A4Y4B3N2"/>
<dbReference type="Proteomes" id="UP000316775">
    <property type="component" value="Unassembled WGS sequence"/>
</dbReference>
<dbReference type="GO" id="GO:0006979">
    <property type="term" value="P:response to oxidative stress"/>
    <property type="evidence" value="ECO:0007669"/>
    <property type="project" value="InterPro"/>
</dbReference>
<evidence type="ECO:0000313" key="2">
    <source>
        <dbReference type="Proteomes" id="UP000316775"/>
    </source>
</evidence>
<organism evidence="1 2">
    <name type="scientific">Flavobacterium flevense</name>
    <dbReference type="NCBI Taxonomy" id="983"/>
    <lineage>
        <taxon>Bacteria</taxon>
        <taxon>Pseudomonadati</taxon>
        <taxon>Bacteroidota</taxon>
        <taxon>Flavobacteriia</taxon>
        <taxon>Flavobacteriales</taxon>
        <taxon>Flavobacteriaceae</taxon>
        <taxon>Flavobacterium</taxon>
    </lineage>
</organism>
<dbReference type="Gene3D" id="3.30.300.20">
    <property type="match status" value="1"/>
</dbReference>
<keyword evidence="2" id="KW-1185">Reference proteome</keyword>
<evidence type="ECO:0000313" key="1">
    <source>
        <dbReference type="EMBL" id="GEC73283.1"/>
    </source>
</evidence>
<dbReference type="STRING" id="983.SAMN05443543_11630"/>
<comment type="caution">
    <text evidence="1">The sequence shown here is derived from an EMBL/GenBank/DDBJ whole genome shotgun (WGS) entry which is preliminary data.</text>
</comment>
<sequence>MKRYSTAVWSGTLKEGNGSLISESRALENMQYSYHSRFEEGTGTNPEELMAAAHAGCFTMQLSADLTKAGFTPEVLETKCEITLEDGAITKSNLTLKAKIPEIQDDQFQEIAKGAKQNCPVSKAYSSLEISLDANLEKHIQ</sequence>
<name>A0A4Y4B3N2_9FLAO</name>
<dbReference type="RefSeq" id="WP_073247290.1">
    <property type="nucleotide sequence ID" value="NZ_BJNP01000038.1"/>
</dbReference>
<dbReference type="SUPFAM" id="SSF82784">
    <property type="entry name" value="OsmC-like"/>
    <property type="match status" value="1"/>
</dbReference>
<dbReference type="InterPro" id="IPR003718">
    <property type="entry name" value="OsmC/Ohr_fam"/>
</dbReference>